<evidence type="ECO:0000256" key="3">
    <source>
        <dbReference type="ARBA" id="ARBA00023125"/>
    </source>
</evidence>
<name>A0A0B9GRQ5_9GAMM</name>
<dbReference type="PRINTS" id="PR00039">
    <property type="entry name" value="HTHLYSR"/>
</dbReference>
<dbReference type="SUPFAM" id="SSF46785">
    <property type="entry name" value="Winged helix' DNA-binding domain"/>
    <property type="match status" value="1"/>
</dbReference>
<dbReference type="PANTHER" id="PTHR30126">
    <property type="entry name" value="HTH-TYPE TRANSCRIPTIONAL REGULATOR"/>
    <property type="match status" value="1"/>
</dbReference>
<evidence type="ECO:0000256" key="4">
    <source>
        <dbReference type="ARBA" id="ARBA00023163"/>
    </source>
</evidence>
<dbReference type="Pfam" id="PF00126">
    <property type="entry name" value="HTH_1"/>
    <property type="match status" value="1"/>
</dbReference>
<protein>
    <submittedName>
        <fullName evidence="6">Transcriptional regulator</fullName>
    </submittedName>
</protein>
<dbReference type="Proteomes" id="UP000031278">
    <property type="component" value="Unassembled WGS sequence"/>
</dbReference>
<keyword evidence="4" id="KW-0804">Transcription</keyword>
<sequence length="323" mass="36793">MKLQQLRYLKAVIDNNLNISVAANSLFTTQPGVSKQIRLLESELGVKIFERKGKSISAVTPIGKQIIDEAIDMLEKESRIKTIVRDHIKPEEGFLNIYTTNTIARYLIPEAVERFVKRYPKIKFHIGTSQLDKYGHILKRGQSDFSILAQNVEREKDIIVLPAYKWNLSLIVPKDHPLAKDSEISIEKIGAYPLISYEPGSTGRSAQDKAFSAKSITPYYFMTVMDVEVIKKYVNLGYGIGIIAQVAAQDVVDENLVSIPLNDIIPACDAWLCYSRNLFLQKYMLDFIELFCPHLTREVMEDIAHCSDNEILKISEQFELPEY</sequence>
<dbReference type="InterPro" id="IPR036388">
    <property type="entry name" value="WH-like_DNA-bd_sf"/>
</dbReference>
<dbReference type="InterPro" id="IPR005119">
    <property type="entry name" value="LysR_subst-bd"/>
</dbReference>
<dbReference type="InterPro" id="IPR000847">
    <property type="entry name" value="LysR_HTH_N"/>
</dbReference>
<evidence type="ECO:0000313" key="6">
    <source>
        <dbReference type="EMBL" id="KHT61466.1"/>
    </source>
</evidence>
<keyword evidence="2" id="KW-0805">Transcription regulation</keyword>
<accession>A0A0B9GRQ5</accession>
<keyword evidence="3" id="KW-0238">DNA-binding</keyword>
<proteinExistence type="inferred from homology"/>
<evidence type="ECO:0000259" key="5">
    <source>
        <dbReference type="PROSITE" id="PS50931"/>
    </source>
</evidence>
<dbReference type="RefSeq" id="WP_039467954.1">
    <property type="nucleotide sequence ID" value="NZ_JWLZ01000201.1"/>
</dbReference>
<dbReference type="GO" id="GO:0003700">
    <property type="term" value="F:DNA-binding transcription factor activity"/>
    <property type="evidence" value="ECO:0007669"/>
    <property type="project" value="InterPro"/>
</dbReference>
<dbReference type="InterPro" id="IPR036390">
    <property type="entry name" value="WH_DNA-bd_sf"/>
</dbReference>
<dbReference type="GO" id="GO:0000976">
    <property type="term" value="F:transcription cis-regulatory region binding"/>
    <property type="evidence" value="ECO:0007669"/>
    <property type="project" value="TreeGrafter"/>
</dbReference>
<dbReference type="GO" id="GO:0019344">
    <property type="term" value="P:cysteine biosynthetic process"/>
    <property type="evidence" value="ECO:0007669"/>
    <property type="project" value="TreeGrafter"/>
</dbReference>
<reference evidence="6 7" key="1">
    <citation type="submission" date="2014-12" db="EMBL/GenBank/DDBJ databases">
        <title>Genome sequencing of Photobacterium gaetbulicola AD005a.</title>
        <authorList>
            <person name="Adrian T.G.S."/>
            <person name="Chan K.G."/>
        </authorList>
    </citation>
    <scope>NUCLEOTIDE SEQUENCE [LARGE SCALE GENOMIC DNA]</scope>
    <source>
        <strain evidence="6 7">AD005a</strain>
    </source>
</reference>
<organism evidence="6 7">
    <name type="scientific">Photobacterium gaetbulicola</name>
    <dbReference type="NCBI Taxonomy" id="1295392"/>
    <lineage>
        <taxon>Bacteria</taxon>
        <taxon>Pseudomonadati</taxon>
        <taxon>Pseudomonadota</taxon>
        <taxon>Gammaproteobacteria</taxon>
        <taxon>Vibrionales</taxon>
        <taxon>Vibrionaceae</taxon>
        <taxon>Photobacterium</taxon>
    </lineage>
</organism>
<gene>
    <name evidence="6" type="ORF">RJ45_22690</name>
</gene>
<evidence type="ECO:0000256" key="1">
    <source>
        <dbReference type="ARBA" id="ARBA00009437"/>
    </source>
</evidence>
<comment type="similarity">
    <text evidence="1">Belongs to the LysR transcriptional regulatory family.</text>
</comment>
<dbReference type="Pfam" id="PF03466">
    <property type="entry name" value="LysR_substrate"/>
    <property type="match status" value="1"/>
</dbReference>
<dbReference type="AlphaFoldDB" id="A0A0B9GRQ5"/>
<dbReference type="SUPFAM" id="SSF53850">
    <property type="entry name" value="Periplasmic binding protein-like II"/>
    <property type="match status" value="1"/>
</dbReference>
<dbReference type="Gene3D" id="1.10.10.10">
    <property type="entry name" value="Winged helix-like DNA-binding domain superfamily/Winged helix DNA-binding domain"/>
    <property type="match status" value="1"/>
</dbReference>
<comment type="caution">
    <text evidence="6">The sequence shown here is derived from an EMBL/GenBank/DDBJ whole genome shotgun (WGS) entry which is preliminary data.</text>
</comment>
<dbReference type="PANTHER" id="PTHR30126:SF6">
    <property type="entry name" value="HTH-TYPE TRANSCRIPTIONAL REGULATOR CYSB-RELATED"/>
    <property type="match status" value="1"/>
</dbReference>
<feature type="domain" description="HTH lysR-type" evidence="5">
    <location>
        <begin position="1"/>
        <end position="59"/>
    </location>
</feature>
<evidence type="ECO:0000313" key="7">
    <source>
        <dbReference type="Proteomes" id="UP000031278"/>
    </source>
</evidence>
<dbReference type="PROSITE" id="PS50931">
    <property type="entry name" value="HTH_LYSR"/>
    <property type="match status" value="1"/>
</dbReference>
<evidence type="ECO:0000256" key="2">
    <source>
        <dbReference type="ARBA" id="ARBA00023015"/>
    </source>
</evidence>
<dbReference type="Gene3D" id="3.40.190.10">
    <property type="entry name" value="Periplasmic binding protein-like II"/>
    <property type="match status" value="2"/>
</dbReference>
<dbReference type="EMBL" id="JWLZ01000201">
    <property type="protein sequence ID" value="KHT61466.1"/>
    <property type="molecule type" value="Genomic_DNA"/>
</dbReference>